<reference evidence="1 2" key="1">
    <citation type="submission" date="2017-06" db="EMBL/GenBank/DDBJ databases">
        <title>Cmopartive genomic analysis of Ambrosia Fusariam Clade fungi.</title>
        <authorList>
            <person name="Stajich J.E."/>
            <person name="Carrillo J."/>
            <person name="Kijimoto T."/>
            <person name="Eskalen A."/>
            <person name="O'Donnell K."/>
            <person name="Kasson M."/>
        </authorList>
    </citation>
    <scope>NUCLEOTIDE SEQUENCE [LARGE SCALE GENOMIC DNA]</scope>
    <source>
        <strain evidence="1 2">NRRL 20438</strain>
    </source>
</reference>
<evidence type="ECO:0008006" key="3">
    <source>
        <dbReference type="Google" id="ProtNLM"/>
    </source>
</evidence>
<organism evidence="1 2">
    <name type="scientific">Fusarium ambrosium</name>
    <dbReference type="NCBI Taxonomy" id="131363"/>
    <lineage>
        <taxon>Eukaryota</taxon>
        <taxon>Fungi</taxon>
        <taxon>Dikarya</taxon>
        <taxon>Ascomycota</taxon>
        <taxon>Pezizomycotina</taxon>
        <taxon>Sordariomycetes</taxon>
        <taxon>Hypocreomycetidae</taxon>
        <taxon>Hypocreales</taxon>
        <taxon>Nectriaceae</taxon>
        <taxon>Fusarium</taxon>
        <taxon>Fusarium solani species complex</taxon>
    </lineage>
</organism>
<sequence>MGHFSPTMTDSSVAPPPLGFLAVEVDIFRPPGDPYNENTWPFPLIREKVTGTSESQIVTSTAYDDAFIERFVAAGQRLADRGAVGIITSCGFLAMAQKRLAARLPIPIATSSLIQVPSLLALIPAGKAIGVLTYDSRRLGDAHLLALNIKPEDVRIWGTPDDGHLRGICARGEEYDAERLQRELVDEATAMTSRYPEIAAVVLECTNMPPYADTIQHAINLPVYDVYTMGTWFYSGLVRQNPSSWKSERRK</sequence>
<keyword evidence="2" id="KW-1185">Reference proteome</keyword>
<accession>A0A428TSI5</accession>
<protein>
    <recommendedName>
        <fullName evidence="3">Aspartate/glutamate racemase family protein</fullName>
    </recommendedName>
</protein>
<evidence type="ECO:0000313" key="2">
    <source>
        <dbReference type="Proteomes" id="UP000288429"/>
    </source>
</evidence>
<dbReference type="NCBIfam" id="NF005679">
    <property type="entry name" value="PRK07475.1"/>
    <property type="match status" value="1"/>
</dbReference>
<gene>
    <name evidence="1" type="ORF">CDV31_009776</name>
</gene>
<comment type="caution">
    <text evidence="1">The sequence shown here is derived from an EMBL/GenBank/DDBJ whole genome shotgun (WGS) entry which is preliminary data.</text>
</comment>
<dbReference type="AlphaFoldDB" id="A0A428TSI5"/>
<proteinExistence type="predicted"/>
<name>A0A428TSI5_9HYPO</name>
<dbReference type="Proteomes" id="UP000288429">
    <property type="component" value="Unassembled WGS sequence"/>
</dbReference>
<evidence type="ECO:0000313" key="1">
    <source>
        <dbReference type="EMBL" id="RSM04975.1"/>
    </source>
</evidence>
<dbReference type="EMBL" id="NIZV01000143">
    <property type="protein sequence ID" value="RSM04975.1"/>
    <property type="molecule type" value="Genomic_DNA"/>
</dbReference>